<feature type="transmembrane region" description="Helical" evidence="2">
    <location>
        <begin position="1209"/>
        <end position="1225"/>
    </location>
</feature>
<feature type="transmembrane region" description="Helical" evidence="2">
    <location>
        <begin position="1473"/>
        <end position="1491"/>
    </location>
</feature>
<keyword evidence="2" id="KW-0812">Transmembrane</keyword>
<feature type="transmembrane region" description="Helical" evidence="2">
    <location>
        <begin position="345"/>
        <end position="367"/>
    </location>
</feature>
<dbReference type="EMBL" id="CP097160">
    <property type="protein sequence ID" value="UQN15518.1"/>
    <property type="molecule type" value="Genomic_DNA"/>
</dbReference>
<evidence type="ECO:0000313" key="3">
    <source>
        <dbReference type="EMBL" id="UQN15518.1"/>
    </source>
</evidence>
<feature type="transmembrane region" description="Helical" evidence="2">
    <location>
        <begin position="927"/>
        <end position="944"/>
    </location>
</feature>
<dbReference type="InterPro" id="IPR058062">
    <property type="entry name" value="SCO7613_C"/>
</dbReference>
<feature type="transmembrane region" description="Helical" evidence="2">
    <location>
        <begin position="1446"/>
        <end position="1466"/>
    </location>
</feature>
<keyword evidence="2" id="KW-1133">Transmembrane helix</keyword>
<feature type="transmembrane region" description="Helical" evidence="2">
    <location>
        <begin position="1373"/>
        <end position="1391"/>
    </location>
</feature>
<feature type="transmembrane region" description="Helical" evidence="2">
    <location>
        <begin position="1105"/>
        <end position="1124"/>
    </location>
</feature>
<protein>
    <recommendedName>
        <fullName evidence="4">DUF2157 domain-containing protein</fullName>
    </recommendedName>
</protein>
<feature type="transmembrane region" description="Helical" evidence="2">
    <location>
        <begin position="574"/>
        <end position="594"/>
    </location>
</feature>
<name>A0ABY4N1Y3_9MICO</name>
<evidence type="ECO:0000256" key="2">
    <source>
        <dbReference type="SAM" id="Phobius"/>
    </source>
</evidence>
<feature type="transmembrane region" description="Helical" evidence="2">
    <location>
        <begin position="1283"/>
        <end position="1304"/>
    </location>
</feature>
<feature type="transmembrane region" description="Helical" evidence="2">
    <location>
        <begin position="316"/>
        <end position="339"/>
    </location>
</feature>
<feature type="transmembrane region" description="Helical" evidence="2">
    <location>
        <begin position="420"/>
        <end position="441"/>
    </location>
</feature>
<feature type="transmembrane region" description="Helical" evidence="2">
    <location>
        <begin position="1130"/>
        <end position="1148"/>
    </location>
</feature>
<feature type="transmembrane region" description="Helical" evidence="2">
    <location>
        <begin position="1011"/>
        <end position="1035"/>
    </location>
</feature>
<feature type="transmembrane region" description="Helical" evidence="2">
    <location>
        <begin position="692"/>
        <end position="710"/>
    </location>
</feature>
<feature type="transmembrane region" description="Helical" evidence="2">
    <location>
        <begin position="522"/>
        <end position="540"/>
    </location>
</feature>
<feature type="transmembrane region" description="Helical" evidence="2">
    <location>
        <begin position="379"/>
        <end position="400"/>
    </location>
</feature>
<feature type="transmembrane region" description="Helical" evidence="2">
    <location>
        <begin position="1055"/>
        <end position="1076"/>
    </location>
</feature>
<gene>
    <name evidence="3" type="ORF">M3M28_03370</name>
</gene>
<feature type="transmembrane region" description="Helical" evidence="2">
    <location>
        <begin position="626"/>
        <end position="647"/>
    </location>
</feature>
<feature type="transmembrane region" description="Helical" evidence="2">
    <location>
        <begin position="1231"/>
        <end position="1248"/>
    </location>
</feature>
<feature type="transmembrane region" description="Helical" evidence="2">
    <location>
        <begin position="231"/>
        <end position="251"/>
    </location>
</feature>
<feature type="transmembrane region" description="Helical" evidence="2">
    <location>
        <begin position="141"/>
        <end position="166"/>
    </location>
</feature>
<feature type="transmembrane region" description="Helical" evidence="2">
    <location>
        <begin position="815"/>
        <end position="833"/>
    </location>
</feature>
<feature type="transmembrane region" description="Helical" evidence="2">
    <location>
        <begin position="753"/>
        <end position="774"/>
    </location>
</feature>
<feature type="transmembrane region" description="Helical" evidence="2">
    <location>
        <begin position="1082"/>
        <end position="1100"/>
    </location>
</feature>
<feature type="transmembrane region" description="Helical" evidence="2">
    <location>
        <begin position="284"/>
        <end position="304"/>
    </location>
</feature>
<feature type="transmembrane region" description="Helical" evidence="2">
    <location>
        <begin position="600"/>
        <end position="619"/>
    </location>
</feature>
<feature type="transmembrane region" description="Helical" evidence="2">
    <location>
        <begin position="172"/>
        <end position="189"/>
    </location>
</feature>
<sequence length="1535" mass="157771">MDSGNDTHAPRFPESPQDLLSTTTCPYCFTPTHGAPRCVSCGLDLTNPRLAEVFKLSTSSAELLTQRGRILAEIRAEQDAQYVEAEVPAPPALPQQQSAPSPAPQGSIAGAWLNQPAPPLPQPEPRSEAEPSTPKRSGVQLAMLITGIGFLAVAALVFVTVAFVLFDLIVRAAITVAITAGVIALASWLRRRKLGATAEGVAVLGAVLLALDAWAIPALKLFGLDRADPALYWGVALLVLTAIFGAWWRWSKLSTPKLLASITLLPAITLLIAWLARLPLDDHLGWALGLATASVGSVGAARAWQRAAEARIDTDPLPVGISLALGVASLLLVPTVLGIAPEPNAGILVAILALAIAAVAAVLMVLWTTREPQARKFASFADIAAAVAAVLLLGIGLRTGAALVRALPEYPSGIGDDPGVVGLGFALPFLFAGVLAWRVAASQQPALRRSAMFGSYSAAALATIPLLVILLQLAIAGVVFTDRGADAPAHLALLLASLLGLLVSAVPLFWRGDAHLGKGFPSLLPIAAPVTGTLASVTAASLPGAALGAGLSVIATAACAGLVATRFMSPDRTLTLRSTSIAALASSLVLMTLFFGVGELLPTVLLASVACILLVARTLRPATPGLAVTIFAVVLAVVAWCSVIVGIALELEEVASAGFMMRMVTGVVIIAMPLVVGAAGARLELPRGESHLVAIVGFVIACTGMLLLTFDTSNNDSDWMFWSLGALFLLVVAALVAAILWDARGSTPQPTPRFQGTIALASLWMLVGTAIFAFGQPLTDEFRFGWGYAFVGLIVFGVTLLIRRACNGHINTVPAEGFGLVGVAGALAAAFIRADPDRLWPWFVFAIACATPLLARVRPDAVHPGWSRAATWVSAASLAVIGPIFVSRSVADALAVVIAAPTLLALAIVAIVAVVRASRYPAAPAQATIALSLGISLATTTFLADWQTSPTAWFTLALGIAAIVAAITLPARGVWAWARLGLAAPGGLGAALGMVALGLRSLDAIDATGSIPGGLASAVFVTLGIAVPLILLAPISRVLGTSPGIDPELRRNLQLGVWAAVLLTATIAPIGIAAANARSVDLVGTLVGVAAAIAVLAAMFRHTNLLAWVVIALLTGGAHAFFVATQPAGVASELPLVVAALIGLGALATLRSARPLLPLAAWLVLTTLPLAGTGLGLWWTVIAAGIPAVAVAVLAVVRFRRDREATPTLDLLTLLLPLFATGLTFDTDAIKVGLLLSAVAGLVAAFGITLPRPRTSWGPAARAGTAVATIAAVLWLWEGSSELAIGVPVGVILAAFVAGLWLLLRLAERASSNVERAGYAAAVPLAFTVAALPALLEHPLAAGIAAVVGAAAAAALVSASFPTRRLDLRLGGSGFGAVSIVFAAIAVAQDVEASDAWVLQPLCLAAAAVGAVALRTYPKLRSWAALGAPLIASLAIALAAEFQLPSWWRIGLATALIVAAILVGALLRLQAPLLIGIAAAVLHIVVMWQMFLPPIAVPWWAWLAAAGVVLVFVAATYEKRMRDARKLAASIGSLR</sequence>
<feature type="transmembrane region" description="Helical" evidence="2">
    <location>
        <begin position="1397"/>
        <end position="1416"/>
    </location>
</feature>
<feature type="transmembrane region" description="Helical" evidence="2">
    <location>
        <begin position="950"/>
        <end position="969"/>
    </location>
</feature>
<feature type="transmembrane region" description="Helical" evidence="2">
    <location>
        <begin position="786"/>
        <end position="803"/>
    </location>
</feature>
<feature type="transmembrane region" description="Helical" evidence="2">
    <location>
        <begin position="1342"/>
        <end position="1361"/>
    </location>
</feature>
<accession>A0ABY4N1Y3</accession>
<feature type="transmembrane region" description="Helical" evidence="2">
    <location>
        <begin position="722"/>
        <end position="741"/>
    </location>
</feature>
<feature type="transmembrane region" description="Helical" evidence="2">
    <location>
        <begin position="453"/>
        <end position="479"/>
    </location>
</feature>
<feature type="transmembrane region" description="Helical" evidence="2">
    <location>
        <begin position="1497"/>
        <end position="1517"/>
    </location>
</feature>
<organism evidence="3">
    <name type="scientific">Gulosibacter sediminis</name>
    <dbReference type="NCBI Taxonomy" id="1729695"/>
    <lineage>
        <taxon>Bacteria</taxon>
        <taxon>Bacillati</taxon>
        <taxon>Actinomycetota</taxon>
        <taxon>Actinomycetes</taxon>
        <taxon>Micrococcales</taxon>
        <taxon>Microbacteriaceae</taxon>
        <taxon>Gulosibacter</taxon>
    </lineage>
</organism>
<feature type="transmembrane region" description="Helical" evidence="2">
    <location>
        <begin position="201"/>
        <end position="219"/>
    </location>
</feature>
<feature type="transmembrane region" description="Helical" evidence="2">
    <location>
        <begin position="1423"/>
        <end position="1440"/>
    </location>
</feature>
<evidence type="ECO:0008006" key="4">
    <source>
        <dbReference type="Google" id="ProtNLM"/>
    </source>
</evidence>
<keyword evidence="2" id="KW-0472">Membrane</keyword>
<dbReference type="NCBIfam" id="NF047321">
    <property type="entry name" value="SCO7613_CTERM"/>
    <property type="match status" value="1"/>
</dbReference>
<evidence type="ECO:0000256" key="1">
    <source>
        <dbReference type="SAM" id="MobiDB-lite"/>
    </source>
</evidence>
<feature type="transmembrane region" description="Helical" evidence="2">
    <location>
        <begin position="1260"/>
        <end position="1277"/>
    </location>
</feature>
<feature type="transmembrane region" description="Helical" evidence="2">
    <location>
        <begin position="893"/>
        <end position="915"/>
    </location>
</feature>
<feature type="transmembrane region" description="Helical" evidence="2">
    <location>
        <begin position="258"/>
        <end position="278"/>
    </location>
</feature>
<feature type="transmembrane region" description="Helical" evidence="2">
    <location>
        <begin position="839"/>
        <end position="857"/>
    </location>
</feature>
<feature type="transmembrane region" description="Helical" evidence="2">
    <location>
        <begin position="659"/>
        <end position="680"/>
    </location>
</feature>
<feature type="region of interest" description="Disordered" evidence="1">
    <location>
        <begin position="91"/>
        <end position="134"/>
    </location>
</feature>
<feature type="transmembrane region" description="Helical" evidence="2">
    <location>
        <begin position="546"/>
        <end position="567"/>
    </location>
</feature>
<proteinExistence type="predicted"/>
<feature type="transmembrane region" description="Helical" evidence="2">
    <location>
        <begin position="491"/>
        <end position="510"/>
    </location>
</feature>
<feature type="transmembrane region" description="Helical" evidence="2">
    <location>
        <begin position="1177"/>
        <end position="1197"/>
    </location>
</feature>
<feature type="transmembrane region" description="Helical" evidence="2">
    <location>
        <begin position="1316"/>
        <end position="1336"/>
    </location>
</feature>
<feature type="transmembrane region" description="Helical" evidence="2">
    <location>
        <begin position="869"/>
        <end position="887"/>
    </location>
</feature>
<feature type="transmembrane region" description="Helical" evidence="2">
    <location>
        <begin position="976"/>
        <end position="999"/>
    </location>
</feature>
<feature type="transmembrane region" description="Helical" evidence="2">
    <location>
        <begin position="1155"/>
        <end position="1171"/>
    </location>
</feature>
<reference evidence="3" key="1">
    <citation type="submission" date="2022-05" db="EMBL/GenBank/DDBJ databases">
        <title>Complete genome sequence of toluene-degrading Gulosibacter sediminis strain ACHW.36C.</title>
        <authorList>
            <person name="Wai A.C."/>
            <person name="Lai G.K."/>
            <person name="Griffin S.D."/>
            <person name="Leung F.C."/>
        </authorList>
    </citation>
    <scope>NUCLEOTIDE SEQUENCE [LARGE SCALE GENOMIC DNA]</scope>
    <source>
        <strain evidence="3">ACHW.36C</strain>
    </source>
</reference>